<dbReference type="STRING" id="1797263.A2397_02630"/>
<dbReference type="InterPro" id="IPR036899">
    <property type="entry name" value="Ribosomal_uL13_sf"/>
</dbReference>
<dbReference type="Gene3D" id="3.90.1180.10">
    <property type="entry name" value="Ribosomal protein L13"/>
    <property type="match status" value="1"/>
</dbReference>
<comment type="similarity">
    <text evidence="1 4">Belongs to the universal ribosomal protein uL13 family.</text>
</comment>
<evidence type="ECO:0000256" key="4">
    <source>
        <dbReference type="HAMAP-Rule" id="MF_01366"/>
    </source>
</evidence>
<reference evidence="5 6" key="1">
    <citation type="journal article" date="2016" name="Nat. Commun.">
        <title>Thousands of microbial genomes shed light on interconnected biogeochemical processes in an aquifer system.</title>
        <authorList>
            <person name="Anantharaman K."/>
            <person name="Brown C.T."/>
            <person name="Hug L.A."/>
            <person name="Sharon I."/>
            <person name="Castelle C.J."/>
            <person name="Probst A.J."/>
            <person name="Thomas B.C."/>
            <person name="Singh A."/>
            <person name="Wilkins M.J."/>
            <person name="Karaoz U."/>
            <person name="Brodie E.L."/>
            <person name="Williams K.H."/>
            <person name="Hubbard S.S."/>
            <person name="Banfield J.F."/>
        </authorList>
    </citation>
    <scope>NUCLEOTIDE SEQUENCE [LARGE SCALE GENOMIC DNA]</scope>
</reference>
<evidence type="ECO:0000256" key="3">
    <source>
        <dbReference type="ARBA" id="ARBA00023274"/>
    </source>
</evidence>
<evidence type="ECO:0000313" key="5">
    <source>
        <dbReference type="EMBL" id="OGD10245.1"/>
    </source>
</evidence>
<dbReference type="Pfam" id="PF00572">
    <property type="entry name" value="Ribosomal_L13"/>
    <property type="match status" value="1"/>
</dbReference>
<dbReference type="HAMAP" id="MF_01366">
    <property type="entry name" value="Ribosomal_uL13"/>
    <property type="match status" value="1"/>
</dbReference>
<name>A0A1F4ZV54_9BACT</name>
<evidence type="ECO:0000256" key="2">
    <source>
        <dbReference type="ARBA" id="ARBA00022980"/>
    </source>
</evidence>
<comment type="caution">
    <text evidence="5">The sequence shown here is derived from an EMBL/GenBank/DDBJ whole genome shotgun (WGS) entry which is preliminary data.</text>
</comment>
<keyword evidence="3 4" id="KW-0687">Ribonucleoprotein</keyword>
<evidence type="ECO:0000313" key="6">
    <source>
        <dbReference type="Proteomes" id="UP000176424"/>
    </source>
</evidence>
<dbReference type="GO" id="GO:0006412">
    <property type="term" value="P:translation"/>
    <property type="evidence" value="ECO:0007669"/>
    <property type="project" value="UniProtKB-UniRule"/>
</dbReference>
<proteinExistence type="inferred from homology"/>
<keyword evidence="2 4" id="KW-0689">Ribosomal protein</keyword>
<dbReference type="PANTHER" id="PTHR11545">
    <property type="entry name" value="RIBOSOMAL PROTEIN L13"/>
    <property type="match status" value="1"/>
</dbReference>
<dbReference type="GO" id="GO:0003729">
    <property type="term" value="F:mRNA binding"/>
    <property type="evidence" value="ECO:0007669"/>
    <property type="project" value="TreeGrafter"/>
</dbReference>
<organism evidence="5 6">
    <name type="scientific">Candidatus Amesbacteria bacterium RIFOXYB1_FULL_44_23</name>
    <dbReference type="NCBI Taxonomy" id="1797263"/>
    <lineage>
        <taxon>Bacteria</taxon>
        <taxon>Candidatus Amesiibacteriota</taxon>
    </lineage>
</organism>
<dbReference type="NCBIfam" id="TIGR01066">
    <property type="entry name" value="rplM_bact"/>
    <property type="match status" value="1"/>
</dbReference>
<dbReference type="CDD" id="cd00392">
    <property type="entry name" value="Ribosomal_L13"/>
    <property type="match status" value="1"/>
</dbReference>
<comment type="subunit">
    <text evidence="4">Part of the 50S ribosomal subunit.</text>
</comment>
<comment type="function">
    <text evidence="4">This protein is one of the early assembly proteins of the 50S ribosomal subunit, although it is not seen to bind rRNA by itself. It is important during the early stages of 50S assembly.</text>
</comment>
<dbReference type="EMBL" id="MEXR01000009">
    <property type="protein sequence ID" value="OGD10245.1"/>
    <property type="molecule type" value="Genomic_DNA"/>
</dbReference>
<dbReference type="InterPro" id="IPR005822">
    <property type="entry name" value="Ribosomal_uL13"/>
</dbReference>
<dbReference type="GO" id="GO:0005840">
    <property type="term" value="C:ribosome"/>
    <property type="evidence" value="ECO:0007669"/>
    <property type="project" value="UniProtKB-KW"/>
</dbReference>
<dbReference type="Proteomes" id="UP000176424">
    <property type="component" value="Unassembled WGS sequence"/>
</dbReference>
<dbReference type="GO" id="GO:0003735">
    <property type="term" value="F:structural constituent of ribosome"/>
    <property type="evidence" value="ECO:0007669"/>
    <property type="project" value="InterPro"/>
</dbReference>
<gene>
    <name evidence="4" type="primary">rplM</name>
    <name evidence="5" type="ORF">A2397_02630</name>
</gene>
<protein>
    <recommendedName>
        <fullName evidence="4">Large ribosomal subunit protein uL13</fullName>
    </recommendedName>
</protein>
<dbReference type="AlphaFoldDB" id="A0A1F4ZV54"/>
<dbReference type="InterPro" id="IPR005823">
    <property type="entry name" value="Ribosomal_uL13_bac-type"/>
</dbReference>
<sequence>MNTLSPSVNEISRKWHFFDAKDQILGRLSTQIAKILMGKHKTDFVRYFDIADHVVVTNAAKVAVTGNKSDQKVYRHHSGYPGGMKVTSYVNMLEAHPERIITKAVSGMLPDNKLKSKLLRHLHVYPGSDHPFTKQFKQD</sequence>
<evidence type="ECO:0000256" key="1">
    <source>
        <dbReference type="ARBA" id="ARBA00006227"/>
    </source>
</evidence>
<dbReference type="PANTHER" id="PTHR11545:SF2">
    <property type="entry name" value="LARGE RIBOSOMAL SUBUNIT PROTEIN UL13M"/>
    <property type="match status" value="1"/>
</dbReference>
<dbReference type="GO" id="GO:1990904">
    <property type="term" value="C:ribonucleoprotein complex"/>
    <property type="evidence" value="ECO:0007669"/>
    <property type="project" value="UniProtKB-KW"/>
</dbReference>
<dbReference type="PIRSF" id="PIRSF002181">
    <property type="entry name" value="Ribosomal_L13"/>
    <property type="match status" value="1"/>
</dbReference>
<accession>A0A1F4ZV54</accession>
<dbReference type="SUPFAM" id="SSF52161">
    <property type="entry name" value="Ribosomal protein L13"/>
    <property type="match status" value="1"/>
</dbReference>
<dbReference type="GO" id="GO:0017148">
    <property type="term" value="P:negative regulation of translation"/>
    <property type="evidence" value="ECO:0007669"/>
    <property type="project" value="TreeGrafter"/>
</dbReference>